<keyword evidence="10" id="KW-1015">Disulfide bond</keyword>
<comment type="similarity">
    <text evidence="3">Belongs to the LEAP2 family.</text>
</comment>
<evidence type="ECO:0000256" key="5">
    <source>
        <dbReference type="ARBA" id="ARBA00022525"/>
    </source>
</evidence>
<evidence type="ECO:0000256" key="1">
    <source>
        <dbReference type="ARBA" id="ARBA00002585"/>
    </source>
</evidence>
<dbReference type="AlphaFoldDB" id="A0A060XX45"/>
<gene>
    <name evidence="11" type="ORF">GSONMT00012077001</name>
</gene>
<evidence type="ECO:0000313" key="11">
    <source>
        <dbReference type="EMBL" id="CDQ83822.1"/>
    </source>
</evidence>
<keyword evidence="9" id="KW-0044">Antibiotic</keyword>
<dbReference type="GO" id="GO:0005576">
    <property type="term" value="C:extracellular region"/>
    <property type="evidence" value="ECO:0007669"/>
    <property type="project" value="UniProtKB-SubCell"/>
</dbReference>
<protein>
    <recommendedName>
        <fullName evidence="4">Liver-expressed antimicrobial peptide 2</fullName>
    </recommendedName>
</protein>
<dbReference type="PANTHER" id="PTHR21007:SF1">
    <property type="entry name" value="LIVER-EXPRESSED ANTIMICROBIAL PEPTIDE 2"/>
    <property type="match status" value="1"/>
</dbReference>
<evidence type="ECO:0000256" key="3">
    <source>
        <dbReference type="ARBA" id="ARBA00008047"/>
    </source>
</evidence>
<proteinExistence type="inferred from homology"/>
<keyword evidence="8" id="KW-0732">Signal</keyword>
<reference evidence="11" key="2">
    <citation type="submission" date="2014-03" db="EMBL/GenBank/DDBJ databases">
        <authorList>
            <person name="Genoscope - CEA"/>
        </authorList>
    </citation>
    <scope>NUCLEOTIDE SEQUENCE</scope>
</reference>
<evidence type="ECO:0000256" key="8">
    <source>
        <dbReference type="ARBA" id="ARBA00022729"/>
    </source>
</evidence>
<evidence type="ECO:0000256" key="4">
    <source>
        <dbReference type="ARBA" id="ARBA00020494"/>
    </source>
</evidence>
<evidence type="ECO:0000256" key="10">
    <source>
        <dbReference type="ARBA" id="ARBA00023157"/>
    </source>
</evidence>
<dbReference type="Pfam" id="PF07359">
    <property type="entry name" value="LEAP-2"/>
    <property type="match status" value="1"/>
</dbReference>
<evidence type="ECO:0000313" key="12">
    <source>
        <dbReference type="Proteomes" id="UP000193380"/>
    </source>
</evidence>
<dbReference type="PANTHER" id="PTHR21007">
    <property type="entry name" value="LIVER EXPRESSED ANTIMICROBIAL PEPTIDE 2"/>
    <property type="match status" value="1"/>
</dbReference>
<keyword evidence="7" id="KW-0165">Cleavage on pair of basic residues</keyword>
<sequence>MLRIWLQYVIYNTNCTLIIFYEFAKLRLWSYYNTPPPPPHPTDRCPWQPLSDRLAPLIKVAGRSSSSLIYTEFRSLVSALFNMRTAQYIALFMFLTLLSPIQVQTAPVPEDWTGLITRAKRSLLWRWNTLKPVGTSCREHDECGTKYCRKKICSFQVFIS</sequence>
<keyword evidence="5" id="KW-0964">Secreted</keyword>
<evidence type="ECO:0000256" key="2">
    <source>
        <dbReference type="ARBA" id="ARBA00004613"/>
    </source>
</evidence>
<dbReference type="InterPro" id="IPR009955">
    <property type="entry name" value="LEAP-2"/>
</dbReference>
<dbReference type="GO" id="GO:0042742">
    <property type="term" value="P:defense response to bacterium"/>
    <property type="evidence" value="ECO:0007669"/>
    <property type="project" value="UniProtKB-KW"/>
</dbReference>
<dbReference type="PaxDb" id="8022-A0A060XX45"/>
<evidence type="ECO:0000256" key="7">
    <source>
        <dbReference type="ARBA" id="ARBA00022685"/>
    </source>
</evidence>
<accession>A0A060XX45</accession>
<dbReference type="STRING" id="8022.A0A060XX45"/>
<comment type="function">
    <text evidence="1">Has an antimicrobial activity.</text>
</comment>
<reference evidence="11" key="1">
    <citation type="journal article" date="2014" name="Nat. Commun.">
        <title>The rainbow trout genome provides novel insights into evolution after whole-genome duplication in vertebrates.</title>
        <authorList>
            <person name="Berthelot C."/>
            <person name="Brunet F."/>
            <person name="Chalopin D."/>
            <person name="Juanchich A."/>
            <person name="Bernard M."/>
            <person name="Noel B."/>
            <person name="Bento P."/>
            <person name="Da Silva C."/>
            <person name="Labadie K."/>
            <person name="Alberti A."/>
            <person name="Aury J.M."/>
            <person name="Louis A."/>
            <person name="Dehais P."/>
            <person name="Bardou P."/>
            <person name="Montfort J."/>
            <person name="Klopp C."/>
            <person name="Cabau C."/>
            <person name="Gaspin C."/>
            <person name="Thorgaard G.H."/>
            <person name="Boussaha M."/>
            <person name="Quillet E."/>
            <person name="Guyomard R."/>
            <person name="Galiana D."/>
            <person name="Bobe J."/>
            <person name="Volff J.N."/>
            <person name="Genet C."/>
            <person name="Wincker P."/>
            <person name="Jaillon O."/>
            <person name="Roest Crollius H."/>
            <person name="Guiguen Y."/>
        </authorList>
    </citation>
    <scope>NUCLEOTIDE SEQUENCE [LARGE SCALE GENOMIC DNA]</scope>
</reference>
<dbReference type="EMBL" id="FR906262">
    <property type="protein sequence ID" value="CDQ83822.1"/>
    <property type="molecule type" value="Genomic_DNA"/>
</dbReference>
<comment type="subcellular location">
    <subcellularLocation>
        <location evidence="2">Secreted</location>
    </subcellularLocation>
</comment>
<evidence type="ECO:0000256" key="9">
    <source>
        <dbReference type="ARBA" id="ARBA00023022"/>
    </source>
</evidence>
<keyword evidence="6" id="KW-0929">Antimicrobial</keyword>
<dbReference type="GO" id="GO:0061844">
    <property type="term" value="P:antimicrobial humoral immune response mediated by antimicrobial peptide"/>
    <property type="evidence" value="ECO:0007669"/>
    <property type="project" value="TreeGrafter"/>
</dbReference>
<name>A0A060XX45_ONCMY</name>
<dbReference type="Proteomes" id="UP000193380">
    <property type="component" value="Unassembled WGS sequence"/>
</dbReference>
<dbReference type="Gene3D" id="4.10.40.50">
    <property type="match status" value="1"/>
</dbReference>
<organism evidence="11 12">
    <name type="scientific">Oncorhynchus mykiss</name>
    <name type="common">Rainbow trout</name>
    <name type="synonym">Salmo gairdneri</name>
    <dbReference type="NCBI Taxonomy" id="8022"/>
    <lineage>
        <taxon>Eukaryota</taxon>
        <taxon>Metazoa</taxon>
        <taxon>Chordata</taxon>
        <taxon>Craniata</taxon>
        <taxon>Vertebrata</taxon>
        <taxon>Euteleostomi</taxon>
        <taxon>Actinopterygii</taxon>
        <taxon>Neopterygii</taxon>
        <taxon>Teleostei</taxon>
        <taxon>Protacanthopterygii</taxon>
        <taxon>Salmoniformes</taxon>
        <taxon>Salmonidae</taxon>
        <taxon>Salmoninae</taxon>
        <taxon>Oncorhynchus</taxon>
    </lineage>
</organism>
<evidence type="ECO:0000256" key="6">
    <source>
        <dbReference type="ARBA" id="ARBA00022529"/>
    </source>
</evidence>